<dbReference type="AlphaFoldDB" id="A0A3B6VSM1"/>
<evidence type="ECO:0000256" key="1">
    <source>
        <dbReference type="ARBA" id="ARBA00022500"/>
    </source>
</evidence>
<dbReference type="PANTHER" id="PTHR43531:SF11">
    <property type="entry name" value="METHYL-ACCEPTING CHEMOTAXIS PROTEIN 3"/>
    <property type="match status" value="1"/>
</dbReference>
<dbReference type="SUPFAM" id="SSF58104">
    <property type="entry name" value="Methyl-accepting chemotaxis protein (MCP) signaling domain"/>
    <property type="match status" value="1"/>
</dbReference>
<protein>
    <submittedName>
        <fullName evidence="7">Methyl-accepting chemotaxis sensory transducer</fullName>
    </submittedName>
</protein>
<evidence type="ECO:0000256" key="4">
    <source>
        <dbReference type="SAM" id="Coils"/>
    </source>
</evidence>
<name>A0A3B6VSM1_BRAPL</name>
<feature type="transmembrane region" description="Helical" evidence="5">
    <location>
        <begin position="76"/>
        <end position="95"/>
    </location>
</feature>
<evidence type="ECO:0000313" key="7">
    <source>
        <dbReference type="EMBL" id="AGA66435.1"/>
    </source>
</evidence>
<keyword evidence="5" id="KW-0812">Transmembrane</keyword>
<comment type="similarity">
    <text evidence="2">Belongs to the methyl-accepting chemotaxis (MCP) protein family.</text>
</comment>
<feature type="transmembrane region" description="Helical" evidence="5">
    <location>
        <begin position="163"/>
        <end position="183"/>
    </location>
</feature>
<dbReference type="EMBL" id="CP002873">
    <property type="protein sequence ID" value="AGA66435.1"/>
    <property type="molecule type" value="Genomic_DNA"/>
</dbReference>
<organism evidence="7 8">
    <name type="scientific">Brachyspira pilosicoli P43/6/78</name>
    <dbReference type="NCBI Taxonomy" id="1042417"/>
    <lineage>
        <taxon>Bacteria</taxon>
        <taxon>Pseudomonadati</taxon>
        <taxon>Spirochaetota</taxon>
        <taxon>Spirochaetia</taxon>
        <taxon>Brachyspirales</taxon>
        <taxon>Brachyspiraceae</taxon>
        <taxon>Brachyspira</taxon>
    </lineage>
</organism>
<keyword evidence="5" id="KW-1133">Transmembrane helix</keyword>
<reference evidence="7 8" key="1">
    <citation type="journal article" date="2013" name="Genome Announc.">
        <title>Complete Genome Sequence of the Porcine Strain Brachyspira pilosicoli P43/6/78(T.).</title>
        <authorList>
            <person name="Lin C."/>
            <person name="den Bakker H.C."/>
            <person name="Suzuki H."/>
            <person name="Lefebure T."/>
            <person name="Ponnala L."/>
            <person name="Sun Q."/>
            <person name="Stanhope M.J."/>
            <person name="Wiedmann M."/>
            <person name="Duhamel G.E."/>
        </authorList>
    </citation>
    <scope>NUCLEOTIDE SEQUENCE [LARGE SCALE GENOMIC DNA]</scope>
    <source>
        <strain evidence="7 8">P43/6/78</strain>
    </source>
</reference>
<dbReference type="GO" id="GO:0005886">
    <property type="term" value="C:plasma membrane"/>
    <property type="evidence" value="ECO:0007669"/>
    <property type="project" value="TreeGrafter"/>
</dbReference>
<dbReference type="InterPro" id="IPR051310">
    <property type="entry name" value="MCP_chemotaxis"/>
</dbReference>
<dbReference type="InterPro" id="IPR004089">
    <property type="entry name" value="MCPsignal_dom"/>
</dbReference>
<evidence type="ECO:0000256" key="2">
    <source>
        <dbReference type="ARBA" id="ARBA00029447"/>
    </source>
</evidence>
<keyword evidence="3" id="KW-0807">Transducer</keyword>
<dbReference type="Pfam" id="PF00015">
    <property type="entry name" value="MCPsignal"/>
    <property type="match status" value="1"/>
</dbReference>
<evidence type="ECO:0000256" key="3">
    <source>
        <dbReference type="PROSITE-ProRule" id="PRU00284"/>
    </source>
</evidence>
<keyword evidence="1" id="KW-0145">Chemotaxis</keyword>
<feature type="transmembrane region" description="Helical" evidence="5">
    <location>
        <begin position="116"/>
        <end position="136"/>
    </location>
</feature>
<feature type="transmembrane region" description="Helical" evidence="5">
    <location>
        <begin position="190"/>
        <end position="209"/>
    </location>
</feature>
<sequence>MNYFFHSVIIELGVSTIAAVIAFVAIIVHFYIFFKLYEETQLIALFLSILCFIFTLSETINIIVSLSIQNVKLSLLMYKIEQIAISLTILPWIRYTKNTLKLNDKLHSFLDKAESVAIFLFMVILVIALIYSQLFVSTTEVTATLNSSAVNSVKVRGAIGPIYIFRDFIFSVYSVIIICMFLYEIFVNKIYKVNIGTLVLISMISLAFFDDFNGISTYSKYSSNYLLLPSFSFSRFSLVYMIFNIFSVYGYIVNFIDAVYKRSDTKYYDLESIKAQDAVIINTAMNTSSKLLELREHFNSLVGTLVDKVKNTNLSVNNLKTDISKIIDNTNEFITIENFQVNDGNTNIEKIEQLIETYPNLQVSSEMQKNMLEEYINILQESVKEVYILQSESVNILKSFEEFQLNIEKERNDIIKILDKTLVFNQLSFQINKILSFMTNMQDKVKTLSINSSIQASKSGEWYHNFNVVSKEVSELVVETGNITQKMQKLLFQIEEIFKNYNYASNSIKAGTMELMRETSSYHNRLTKFNNSMERQNDYNINIIKSTDKMYNSISDMSTIIVNEENDFMNIKTKIEEFNDYISDISQNANNQNIEIKNIMKDMNKLLATSEDFEDITNKLDEETKKLLEYSDNLKKVINEYSKVI</sequence>
<proteinExistence type="inferred from homology"/>
<dbReference type="GO" id="GO:0007165">
    <property type="term" value="P:signal transduction"/>
    <property type="evidence" value="ECO:0007669"/>
    <property type="project" value="UniProtKB-KW"/>
</dbReference>
<feature type="coiled-coil region" evidence="4">
    <location>
        <begin position="613"/>
        <end position="640"/>
    </location>
</feature>
<dbReference type="PROSITE" id="PS50111">
    <property type="entry name" value="CHEMOTAXIS_TRANSDUC_2"/>
    <property type="match status" value="1"/>
</dbReference>
<dbReference type="GO" id="GO:0006935">
    <property type="term" value="P:chemotaxis"/>
    <property type="evidence" value="ECO:0007669"/>
    <property type="project" value="UniProtKB-KW"/>
</dbReference>
<dbReference type="Gene3D" id="1.10.287.950">
    <property type="entry name" value="Methyl-accepting chemotaxis protein"/>
    <property type="match status" value="1"/>
</dbReference>
<gene>
    <name evidence="7" type="ORF">BPP43_05955</name>
</gene>
<dbReference type="Proteomes" id="UP000010793">
    <property type="component" value="Chromosome"/>
</dbReference>
<evidence type="ECO:0000259" key="6">
    <source>
        <dbReference type="PROSITE" id="PS50111"/>
    </source>
</evidence>
<feature type="domain" description="Methyl-accepting transducer" evidence="6">
    <location>
        <begin position="430"/>
        <end position="496"/>
    </location>
</feature>
<keyword evidence="4" id="KW-0175">Coiled coil</keyword>
<dbReference type="KEGG" id="bpip:BPP43_05955"/>
<feature type="transmembrane region" description="Helical" evidence="5">
    <location>
        <begin position="41"/>
        <end position="64"/>
    </location>
</feature>
<dbReference type="PANTHER" id="PTHR43531">
    <property type="entry name" value="PROTEIN ICFG"/>
    <property type="match status" value="1"/>
</dbReference>
<feature type="transmembrane region" description="Helical" evidence="5">
    <location>
        <begin position="12"/>
        <end position="34"/>
    </location>
</feature>
<keyword evidence="8" id="KW-1185">Reference proteome</keyword>
<feature type="transmembrane region" description="Helical" evidence="5">
    <location>
        <begin position="238"/>
        <end position="260"/>
    </location>
</feature>
<dbReference type="GO" id="GO:0004888">
    <property type="term" value="F:transmembrane signaling receptor activity"/>
    <property type="evidence" value="ECO:0007669"/>
    <property type="project" value="TreeGrafter"/>
</dbReference>
<dbReference type="Gene3D" id="6.10.250.3200">
    <property type="match status" value="1"/>
</dbReference>
<keyword evidence="5" id="KW-0472">Membrane</keyword>
<accession>A0A3B6VSM1</accession>
<evidence type="ECO:0000256" key="5">
    <source>
        <dbReference type="SAM" id="Phobius"/>
    </source>
</evidence>
<dbReference type="RefSeq" id="WP_014935506.1">
    <property type="nucleotide sequence ID" value="NC_019908.1"/>
</dbReference>
<evidence type="ECO:0000313" key="8">
    <source>
        <dbReference type="Proteomes" id="UP000010793"/>
    </source>
</evidence>